<reference evidence="3 4" key="1">
    <citation type="submission" date="2020-07" db="EMBL/GenBank/DDBJ databases">
        <title>Genomic Encyclopedia of Type Strains, Phase IV (KMG-V): Genome sequencing to study the core and pangenomes of soil and plant-associated prokaryotes.</title>
        <authorList>
            <person name="Whitman W."/>
        </authorList>
    </citation>
    <scope>NUCLEOTIDE SEQUENCE [LARGE SCALE GENOMIC DNA]</scope>
    <source>
        <strain evidence="3 4">SAS40</strain>
    </source>
</reference>
<feature type="domain" description="UspA" evidence="2">
    <location>
        <begin position="2"/>
        <end position="138"/>
    </location>
</feature>
<evidence type="ECO:0000259" key="2">
    <source>
        <dbReference type="Pfam" id="PF00582"/>
    </source>
</evidence>
<dbReference type="Proteomes" id="UP000542125">
    <property type="component" value="Unassembled WGS sequence"/>
</dbReference>
<dbReference type="AlphaFoldDB" id="A0A7Y9ISL4"/>
<dbReference type="EMBL" id="JACBYR010000001">
    <property type="protein sequence ID" value="NYE82301.1"/>
    <property type="molecule type" value="Genomic_DNA"/>
</dbReference>
<organism evidence="3 4">
    <name type="scientific">Pigmentiphaga litoralis</name>
    <dbReference type="NCBI Taxonomy" id="516702"/>
    <lineage>
        <taxon>Bacteria</taxon>
        <taxon>Pseudomonadati</taxon>
        <taxon>Pseudomonadota</taxon>
        <taxon>Betaproteobacteria</taxon>
        <taxon>Burkholderiales</taxon>
        <taxon>Alcaligenaceae</taxon>
        <taxon>Pigmentiphaga</taxon>
    </lineage>
</organism>
<evidence type="ECO:0000313" key="4">
    <source>
        <dbReference type="Proteomes" id="UP000542125"/>
    </source>
</evidence>
<accession>A0A7Y9ISL4</accession>
<keyword evidence="4" id="KW-1185">Reference proteome</keyword>
<dbReference type="PANTHER" id="PTHR46268">
    <property type="entry name" value="STRESS RESPONSE PROTEIN NHAX"/>
    <property type="match status" value="1"/>
</dbReference>
<comment type="caution">
    <text evidence="3">The sequence shown here is derived from an EMBL/GenBank/DDBJ whole genome shotgun (WGS) entry which is preliminary data.</text>
</comment>
<dbReference type="InterPro" id="IPR006015">
    <property type="entry name" value="Universal_stress_UspA"/>
</dbReference>
<dbReference type="CDD" id="cd00293">
    <property type="entry name" value="USP-like"/>
    <property type="match status" value="1"/>
</dbReference>
<dbReference type="PRINTS" id="PR01438">
    <property type="entry name" value="UNVRSLSTRESS"/>
</dbReference>
<dbReference type="SUPFAM" id="SSF52402">
    <property type="entry name" value="Adenine nucleotide alpha hydrolases-like"/>
    <property type="match status" value="1"/>
</dbReference>
<dbReference type="Gene3D" id="3.40.50.12370">
    <property type="match status" value="1"/>
</dbReference>
<sequence>MKLLLPIDASPHTADAVDYLKRLRPALAGTPQVVCLHVTYDLPATDELTVAEQARKVLREDDLDFGPERIVADLNQAGFQASLQVAEGDAVEQIVRYGDQADLIVMGSHGRGTLAQAVTGSVSTKVLAEGRTPVLLVK</sequence>
<evidence type="ECO:0000313" key="3">
    <source>
        <dbReference type="EMBL" id="NYE82301.1"/>
    </source>
</evidence>
<dbReference type="RefSeq" id="WP_179585041.1">
    <property type="nucleotide sequence ID" value="NZ_JACBYR010000001.1"/>
</dbReference>
<protein>
    <submittedName>
        <fullName evidence="3">Nucleotide-binding universal stress UspA family protein</fullName>
    </submittedName>
</protein>
<name>A0A7Y9ISL4_9BURK</name>
<evidence type="ECO:0000256" key="1">
    <source>
        <dbReference type="ARBA" id="ARBA00008791"/>
    </source>
</evidence>
<gene>
    <name evidence="3" type="ORF">FHW18_001572</name>
</gene>
<dbReference type="PANTHER" id="PTHR46268:SF6">
    <property type="entry name" value="UNIVERSAL STRESS PROTEIN UP12"/>
    <property type="match status" value="1"/>
</dbReference>
<comment type="similarity">
    <text evidence="1">Belongs to the universal stress protein A family.</text>
</comment>
<dbReference type="InterPro" id="IPR006016">
    <property type="entry name" value="UspA"/>
</dbReference>
<proteinExistence type="inferred from homology"/>
<dbReference type="Pfam" id="PF00582">
    <property type="entry name" value="Usp"/>
    <property type="match status" value="1"/>
</dbReference>